<feature type="compositionally biased region" description="Basic and acidic residues" evidence="1">
    <location>
        <begin position="402"/>
        <end position="413"/>
    </location>
</feature>
<feature type="region of interest" description="Disordered" evidence="1">
    <location>
        <begin position="402"/>
        <end position="437"/>
    </location>
</feature>
<dbReference type="Proteomes" id="UP000800235">
    <property type="component" value="Unassembled WGS sequence"/>
</dbReference>
<feature type="region of interest" description="Disordered" evidence="1">
    <location>
        <begin position="157"/>
        <end position="282"/>
    </location>
</feature>
<sequence>MCVECMQPCGGICSPTGDDVPNHPEDFKRGDIICHNFKYSIIYNRRSDPNQDNVDQYTVITLSDAHERNDGGFHMLLLRSMEVAQEMESRFNERNAVPTLYGVSRGEFPVPNGMDWAHPRDSGTLVSSADVVVKVGEVVKGSMDRLLDAIVGAAQNRWGPTQNRGDGSPGYENDGDSAGGSDINASPYRYDPRDYPSISELRELRRRGLASPRRRPYNRPPMFPMRRRGRSRSPPPRPMTYGMNASFDSNALPRRFRHGRSTSPLIDCDREGSLDGRDEDNAHGNPTYKLINYHGTVHWNTGSRAKLGYNQHESDNQICSQIGNDIGADGEEANLKNQIAHLREANVRLTESKNYWRAESELWRGRAEFMMRTKSRDLRSDGDRGAKSAAELLASKVRDLRGEGDRGVKRAFEGEDEMEDEDSKKRRLEEDDDRSSD</sequence>
<name>A0A9P4NQ86_9PEZI</name>
<proteinExistence type="predicted"/>
<dbReference type="AlphaFoldDB" id="A0A9P4NQ86"/>
<feature type="compositionally biased region" description="Basic and acidic residues" evidence="1">
    <location>
        <begin position="267"/>
        <end position="282"/>
    </location>
</feature>
<gene>
    <name evidence="2" type="ORF">EJ08DRAFT_298428</name>
</gene>
<feature type="compositionally biased region" description="Basic residues" evidence="1">
    <location>
        <begin position="204"/>
        <end position="217"/>
    </location>
</feature>
<evidence type="ECO:0000313" key="2">
    <source>
        <dbReference type="EMBL" id="KAF2429296.1"/>
    </source>
</evidence>
<keyword evidence="3" id="KW-1185">Reference proteome</keyword>
<feature type="compositionally biased region" description="Basic and acidic residues" evidence="1">
    <location>
        <begin position="422"/>
        <end position="437"/>
    </location>
</feature>
<dbReference type="EMBL" id="MU007048">
    <property type="protein sequence ID" value="KAF2429296.1"/>
    <property type="molecule type" value="Genomic_DNA"/>
</dbReference>
<accession>A0A9P4NQ86</accession>
<evidence type="ECO:0000313" key="3">
    <source>
        <dbReference type="Proteomes" id="UP000800235"/>
    </source>
</evidence>
<evidence type="ECO:0000256" key="1">
    <source>
        <dbReference type="SAM" id="MobiDB-lite"/>
    </source>
</evidence>
<comment type="caution">
    <text evidence="2">The sequence shown here is derived from an EMBL/GenBank/DDBJ whole genome shotgun (WGS) entry which is preliminary data.</text>
</comment>
<reference evidence="2" key="1">
    <citation type="journal article" date="2020" name="Stud. Mycol.">
        <title>101 Dothideomycetes genomes: a test case for predicting lifestyles and emergence of pathogens.</title>
        <authorList>
            <person name="Haridas S."/>
            <person name="Albert R."/>
            <person name="Binder M."/>
            <person name="Bloem J."/>
            <person name="Labutti K."/>
            <person name="Salamov A."/>
            <person name="Andreopoulos B."/>
            <person name="Baker S."/>
            <person name="Barry K."/>
            <person name="Bills G."/>
            <person name="Bluhm B."/>
            <person name="Cannon C."/>
            <person name="Castanera R."/>
            <person name="Culley D."/>
            <person name="Daum C."/>
            <person name="Ezra D."/>
            <person name="Gonzalez J."/>
            <person name="Henrissat B."/>
            <person name="Kuo A."/>
            <person name="Liang C."/>
            <person name="Lipzen A."/>
            <person name="Lutzoni F."/>
            <person name="Magnuson J."/>
            <person name="Mondo S."/>
            <person name="Nolan M."/>
            <person name="Ohm R."/>
            <person name="Pangilinan J."/>
            <person name="Park H.-J."/>
            <person name="Ramirez L."/>
            <person name="Alfaro M."/>
            <person name="Sun H."/>
            <person name="Tritt A."/>
            <person name="Yoshinaga Y."/>
            <person name="Zwiers L.-H."/>
            <person name="Turgeon B."/>
            <person name="Goodwin S."/>
            <person name="Spatafora J."/>
            <person name="Crous P."/>
            <person name="Grigoriev I."/>
        </authorList>
    </citation>
    <scope>NUCLEOTIDE SEQUENCE</scope>
    <source>
        <strain evidence="2">CBS 130266</strain>
    </source>
</reference>
<protein>
    <submittedName>
        <fullName evidence="2">Uncharacterized protein</fullName>
    </submittedName>
</protein>
<organism evidence="2 3">
    <name type="scientific">Tothia fuscella</name>
    <dbReference type="NCBI Taxonomy" id="1048955"/>
    <lineage>
        <taxon>Eukaryota</taxon>
        <taxon>Fungi</taxon>
        <taxon>Dikarya</taxon>
        <taxon>Ascomycota</taxon>
        <taxon>Pezizomycotina</taxon>
        <taxon>Dothideomycetes</taxon>
        <taxon>Pleosporomycetidae</taxon>
        <taxon>Venturiales</taxon>
        <taxon>Cylindrosympodiaceae</taxon>
        <taxon>Tothia</taxon>
    </lineage>
</organism>